<name>I3ZS26_THECF</name>
<evidence type="ECO:0000313" key="6">
    <source>
        <dbReference type="EMBL" id="AFL94510.1"/>
    </source>
</evidence>
<evidence type="ECO:0000256" key="5">
    <source>
        <dbReference type="ARBA" id="ARBA00024207"/>
    </source>
</evidence>
<dbReference type="STRING" id="163003.CL1_0299"/>
<dbReference type="HOGENOM" id="CLU_142825_1_0_2"/>
<evidence type="ECO:0000256" key="2">
    <source>
        <dbReference type="ARBA" id="ARBA00022649"/>
    </source>
</evidence>
<dbReference type="RefSeq" id="WP_014788151.1">
    <property type="nucleotide sequence ID" value="NC_018015.1"/>
</dbReference>
<evidence type="ECO:0008006" key="8">
    <source>
        <dbReference type="Google" id="ProtNLM"/>
    </source>
</evidence>
<accession>I3ZS26</accession>
<sequence>MDGEKVLESVELIRKSLPPTLEEFRAMGLAKDGIYKRLEFATGLVLVGLYELAEEQGIRALSYDDAVRGLAERSILPEHIAEKAIFLVRLREVLMYDYDLINDEIAFRDMGEYLEFIEEVLAFLSHGR</sequence>
<dbReference type="Pfam" id="PF01934">
    <property type="entry name" value="HepT-like"/>
    <property type="match status" value="1"/>
</dbReference>
<dbReference type="GO" id="GO:0004540">
    <property type="term" value="F:RNA nuclease activity"/>
    <property type="evidence" value="ECO:0007669"/>
    <property type="project" value="InterPro"/>
</dbReference>
<dbReference type="AlphaFoldDB" id="I3ZS26"/>
<gene>
    <name evidence="6" type="ORF">CL1_0299</name>
</gene>
<reference evidence="6 7" key="1">
    <citation type="journal article" date="2012" name="J. Bacteriol.">
        <title>Complete Genome Sequence of the Hyperthermophilic Archaeon Thermococcus sp. Strain CL1, Isolated from a Paralvinella sp. Polychaete Worm Collected from a Hydrothermal Vent.</title>
        <authorList>
            <person name="Jung J.H."/>
            <person name="Holden J.F."/>
            <person name="Seo D.H."/>
            <person name="Park K.H."/>
            <person name="Shin H."/>
            <person name="Ryu S."/>
            <person name="Lee J.H."/>
            <person name="Park C.S."/>
        </authorList>
    </citation>
    <scope>NUCLEOTIDE SEQUENCE [LARGE SCALE GENOMIC DNA]</scope>
    <source>
        <strain evidence="7">DSM 27260 / KACC 17922 / CL1</strain>
    </source>
</reference>
<dbReference type="Proteomes" id="UP000006064">
    <property type="component" value="Chromosome"/>
</dbReference>
<dbReference type="Gene3D" id="1.20.120.580">
    <property type="entry name" value="bsu32300-like"/>
    <property type="match status" value="1"/>
</dbReference>
<protein>
    <recommendedName>
        <fullName evidence="8">DUF86 domain-containing protein</fullName>
    </recommendedName>
</protein>
<dbReference type="KEGG" id="thm:CL1_0299"/>
<keyword evidence="4" id="KW-0378">Hydrolase</keyword>
<proteinExistence type="inferred from homology"/>
<keyword evidence="1" id="KW-0597">Phosphoprotein</keyword>
<evidence type="ECO:0000256" key="3">
    <source>
        <dbReference type="ARBA" id="ARBA00022722"/>
    </source>
</evidence>
<keyword evidence="3" id="KW-0540">Nuclease</keyword>
<evidence type="ECO:0000256" key="4">
    <source>
        <dbReference type="ARBA" id="ARBA00022801"/>
    </source>
</evidence>
<keyword evidence="2" id="KW-1277">Toxin-antitoxin system</keyword>
<dbReference type="GO" id="GO:0110001">
    <property type="term" value="C:toxin-antitoxin complex"/>
    <property type="evidence" value="ECO:0007669"/>
    <property type="project" value="InterPro"/>
</dbReference>
<organism evidence="6 7">
    <name type="scientific">Thermococcus cleftensis (strain DSM 27260 / KACC 17922 / CL1)</name>
    <dbReference type="NCBI Taxonomy" id="163003"/>
    <lineage>
        <taxon>Archaea</taxon>
        <taxon>Methanobacteriati</taxon>
        <taxon>Methanobacteriota</taxon>
        <taxon>Thermococci</taxon>
        <taxon>Thermococcales</taxon>
        <taxon>Thermococcaceae</taxon>
        <taxon>Thermococcus</taxon>
    </lineage>
</organism>
<dbReference type="GO" id="GO:0016787">
    <property type="term" value="F:hydrolase activity"/>
    <property type="evidence" value="ECO:0007669"/>
    <property type="project" value="UniProtKB-KW"/>
</dbReference>
<dbReference type="GeneID" id="13038957"/>
<dbReference type="InterPro" id="IPR037038">
    <property type="entry name" value="HepT-like_sf"/>
</dbReference>
<evidence type="ECO:0000256" key="1">
    <source>
        <dbReference type="ARBA" id="ARBA00022553"/>
    </source>
</evidence>
<comment type="similarity">
    <text evidence="5">Belongs to the HepT RNase toxin family.</text>
</comment>
<dbReference type="EMBL" id="CP003651">
    <property type="protein sequence ID" value="AFL94510.1"/>
    <property type="molecule type" value="Genomic_DNA"/>
</dbReference>
<dbReference type="InterPro" id="IPR008201">
    <property type="entry name" value="HepT-like"/>
</dbReference>
<keyword evidence="7" id="KW-1185">Reference proteome</keyword>
<evidence type="ECO:0000313" key="7">
    <source>
        <dbReference type="Proteomes" id="UP000006064"/>
    </source>
</evidence>
<dbReference type="OrthoDB" id="25331at2157"/>